<dbReference type="SUPFAM" id="SSF49354">
    <property type="entry name" value="PapD-like"/>
    <property type="match status" value="1"/>
</dbReference>
<evidence type="ECO:0000256" key="2">
    <source>
        <dbReference type="ARBA" id="ARBA00008932"/>
    </source>
</evidence>
<sequence length="246" mass="28171">MELLSVSPQQLTFYAPYHGPQRRILTLLNPTHMVVLFKIKSNAFRHYRLRPNAGKVEPYATIEVRICLQCFDFHEDQKYNHYLSIQSFLKPENCFNGETTLAFFRSLPREQIYTKCLPINLENKPLFLSKCGPESPCLEKMVMERNRPLRPFCPKCAVPSGPKKYQENGIKIVVIITVFLLAVFLTAYLLVREKLQSSIQNHLPFIHKDNSQDSCTDSSSCTCSSLEGCDSLDSCISPEISRINSI</sequence>
<comment type="similarity">
    <text evidence="2">Belongs to the VAMP-associated protein (VAP) (TC 9.B.17) family.</text>
</comment>
<proteinExistence type="inferred from homology"/>
<keyword evidence="5 6" id="KW-0472">Membrane</keyword>
<evidence type="ECO:0000256" key="3">
    <source>
        <dbReference type="ARBA" id="ARBA00022692"/>
    </source>
</evidence>
<keyword evidence="3 6" id="KW-0812">Transmembrane</keyword>
<dbReference type="GeneID" id="108074543"/>
<dbReference type="PANTHER" id="PTHR10809:SF6">
    <property type="entry name" value="AT11025P-RELATED"/>
    <property type="match status" value="1"/>
</dbReference>
<dbReference type="Proteomes" id="UP001652661">
    <property type="component" value="Chromosome 2L"/>
</dbReference>
<evidence type="ECO:0000313" key="8">
    <source>
        <dbReference type="Proteomes" id="UP001652661"/>
    </source>
</evidence>
<dbReference type="PANTHER" id="PTHR10809">
    <property type="entry name" value="VESICLE-ASSOCIATED MEMBRANE PROTEIN-ASSOCIATED PROTEIN"/>
    <property type="match status" value="1"/>
</dbReference>
<dbReference type="Gene3D" id="2.60.40.10">
    <property type="entry name" value="Immunoglobulins"/>
    <property type="match status" value="1"/>
</dbReference>
<dbReference type="InterPro" id="IPR000535">
    <property type="entry name" value="MSP_dom"/>
</dbReference>
<dbReference type="InterPro" id="IPR008962">
    <property type="entry name" value="PapD-like_sf"/>
</dbReference>
<evidence type="ECO:0000256" key="4">
    <source>
        <dbReference type="ARBA" id="ARBA00022989"/>
    </source>
</evidence>
<reference evidence="8 9" key="1">
    <citation type="submission" date="2025-05" db="UniProtKB">
        <authorList>
            <consortium name="RefSeq"/>
        </authorList>
    </citation>
    <scope>NUCLEOTIDE SEQUENCE [LARGE SCALE GENOMIC DNA]</scope>
    <source>
        <strain evidence="8 9">14028-0561.14</strain>
        <tissue evidence="9 10">Whole fly</tissue>
    </source>
</reference>
<dbReference type="Pfam" id="PF00635">
    <property type="entry name" value="Motile_Sperm"/>
    <property type="match status" value="1"/>
</dbReference>
<dbReference type="RefSeq" id="XP_070139649.1">
    <property type="nucleotide sequence ID" value="XM_070283548.1"/>
</dbReference>
<feature type="transmembrane region" description="Helical" evidence="6">
    <location>
        <begin position="172"/>
        <end position="191"/>
    </location>
</feature>
<keyword evidence="4 6" id="KW-1133">Transmembrane helix</keyword>
<evidence type="ECO:0000256" key="6">
    <source>
        <dbReference type="SAM" id="Phobius"/>
    </source>
</evidence>
<evidence type="ECO:0000259" key="7">
    <source>
        <dbReference type="PROSITE" id="PS50202"/>
    </source>
</evidence>
<feature type="domain" description="MSP" evidence="7">
    <location>
        <begin position="3"/>
        <end position="122"/>
    </location>
</feature>
<protein>
    <submittedName>
        <fullName evidence="9 10">Uncharacterized protein isoform X1</fullName>
    </submittedName>
</protein>
<organism evidence="8 10">
    <name type="scientific">Drosophila kikkawai</name>
    <name type="common">Fruit fly</name>
    <dbReference type="NCBI Taxonomy" id="30033"/>
    <lineage>
        <taxon>Eukaryota</taxon>
        <taxon>Metazoa</taxon>
        <taxon>Ecdysozoa</taxon>
        <taxon>Arthropoda</taxon>
        <taxon>Hexapoda</taxon>
        <taxon>Insecta</taxon>
        <taxon>Pterygota</taxon>
        <taxon>Neoptera</taxon>
        <taxon>Endopterygota</taxon>
        <taxon>Diptera</taxon>
        <taxon>Brachycera</taxon>
        <taxon>Muscomorpha</taxon>
        <taxon>Ephydroidea</taxon>
        <taxon>Drosophilidae</taxon>
        <taxon>Drosophila</taxon>
        <taxon>Sophophora</taxon>
    </lineage>
</organism>
<evidence type="ECO:0000256" key="5">
    <source>
        <dbReference type="ARBA" id="ARBA00023136"/>
    </source>
</evidence>
<evidence type="ECO:0000313" key="10">
    <source>
        <dbReference type="RefSeq" id="XP_070139650.1"/>
    </source>
</evidence>
<evidence type="ECO:0000256" key="1">
    <source>
        <dbReference type="ARBA" id="ARBA00004211"/>
    </source>
</evidence>
<gene>
    <name evidence="9 10" type="primary">LOC108074543</name>
</gene>
<dbReference type="RefSeq" id="XP_070139650.1">
    <property type="nucleotide sequence ID" value="XM_070283549.1"/>
</dbReference>
<name>A0ABM4GAB6_DROKI</name>
<accession>A0ABM4GAB6</accession>
<evidence type="ECO:0000313" key="9">
    <source>
        <dbReference type="RefSeq" id="XP_070139649.1"/>
    </source>
</evidence>
<dbReference type="InterPro" id="IPR013783">
    <property type="entry name" value="Ig-like_fold"/>
</dbReference>
<comment type="subcellular location">
    <subcellularLocation>
        <location evidence="1">Membrane</location>
        <topology evidence="1">Single-pass type IV membrane protein</topology>
    </subcellularLocation>
</comment>
<keyword evidence="8" id="KW-1185">Reference proteome</keyword>
<dbReference type="PROSITE" id="PS50202">
    <property type="entry name" value="MSP"/>
    <property type="match status" value="1"/>
</dbReference>
<dbReference type="InterPro" id="IPR016763">
    <property type="entry name" value="VAP"/>
</dbReference>